<organism evidence="2 3">
    <name type="scientific">Flagellimonas spongiicola</name>
    <dbReference type="NCBI Taxonomy" id="2942208"/>
    <lineage>
        <taxon>Bacteria</taxon>
        <taxon>Pseudomonadati</taxon>
        <taxon>Bacteroidota</taxon>
        <taxon>Flavobacteriia</taxon>
        <taxon>Flavobacteriales</taxon>
        <taxon>Flavobacteriaceae</taxon>
        <taxon>Flagellimonas</taxon>
    </lineage>
</organism>
<sequence>MRIKPFLCFVLFMLFWACDDTNPKEVKKMIVQEIAFEGAITLDTVARLLDEHSQTHYLNEVNWEAFPYQPKVGFKIAHSNNQIWLKYEVEEEYILGEKTEPNSFVFRDSCVEFFFDPLSDGNYYNFEINCIGTTLLAHGPGRRPRQYASDDVIQNTLKRASSLGTQPFSEKDGGHSWEITIVIPAETLTQNPDIQLKGLKSRANFYKCADGTSKKHYLSWNPIQTKKPDFHRPEYFGELVFE</sequence>
<dbReference type="Gene3D" id="2.60.40.1190">
    <property type="match status" value="1"/>
</dbReference>
<dbReference type="SUPFAM" id="SSF49344">
    <property type="entry name" value="CBD9-like"/>
    <property type="match status" value="1"/>
</dbReference>
<evidence type="ECO:0000313" key="3">
    <source>
        <dbReference type="Proteomes" id="UP001203607"/>
    </source>
</evidence>
<dbReference type="Proteomes" id="UP001203607">
    <property type="component" value="Unassembled WGS sequence"/>
</dbReference>
<dbReference type="CDD" id="cd09620">
    <property type="entry name" value="CBM9_like_3"/>
    <property type="match status" value="1"/>
</dbReference>
<proteinExistence type="predicted"/>
<gene>
    <name evidence="2" type="ORF">M3P19_13845</name>
</gene>
<evidence type="ECO:0000259" key="1">
    <source>
        <dbReference type="Pfam" id="PF16011"/>
    </source>
</evidence>
<name>A0ABT0PUP7_9FLAO</name>
<feature type="domain" description="Carbohydrate-binding" evidence="1">
    <location>
        <begin position="48"/>
        <end position="241"/>
    </location>
</feature>
<dbReference type="InterPro" id="IPR010502">
    <property type="entry name" value="Carb-bd_dom_fam9"/>
</dbReference>
<protein>
    <submittedName>
        <fullName evidence="2">Carbohydrate-binding family 9-like protein</fullName>
    </submittedName>
</protein>
<accession>A0ABT0PUP7</accession>
<evidence type="ECO:0000313" key="2">
    <source>
        <dbReference type="EMBL" id="MCL6275097.1"/>
    </source>
</evidence>
<dbReference type="RefSeq" id="WP_249658285.1">
    <property type="nucleotide sequence ID" value="NZ_JAMFMA010000003.1"/>
</dbReference>
<comment type="caution">
    <text evidence="2">The sequence shown here is derived from an EMBL/GenBank/DDBJ whole genome shotgun (WGS) entry which is preliminary data.</text>
</comment>
<keyword evidence="3" id="KW-1185">Reference proteome</keyword>
<reference evidence="2 3" key="1">
    <citation type="submission" date="2022-05" db="EMBL/GenBank/DDBJ databases">
        <authorList>
            <person name="Park J.-S."/>
        </authorList>
    </citation>
    <scope>NUCLEOTIDE SEQUENCE [LARGE SCALE GENOMIC DNA]</scope>
    <source>
        <strain evidence="2 3">2012CJ35-5</strain>
    </source>
</reference>
<dbReference type="EMBL" id="JAMFMA010000003">
    <property type="protein sequence ID" value="MCL6275097.1"/>
    <property type="molecule type" value="Genomic_DNA"/>
</dbReference>
<dbReference type="Pfam" id="PF16011">
    <property type="entry name" value="CBM9_2"/>
    <property type="match status" value="1"/>
</dbReference>